<dbReference type="SUPFAM" id="SSF54631">
    <property type="entry name" value="CBS-domain pair"/>
    <property type="match status" value="1"/>
</dbReference>
<feature type="domain" description="CBS" evidence="2">
    <location>
        <begin position="11"/>
        <end position="68"/>
    </location>
</feature>
<dbReference type="OrthoDB" id="594490at2"/>
<evidence type="ECO:0000313" key="4">
    <source>
        <dbReference type="Proteomes" id="UP000004162"/>
    </source>
</evidence>
<comment type="caution">
    <text evidence="3">The sequence shown here is derived from an EMBL/GenBank/DDBJ whole genome shotgun (WGS) entry which is preliminary data.</text>
</comment>
<gene>
    <name evidence="3" type="ORF">CferDRAFT_0750</name>
</gene>
<reference evidence="3 4" key="1">
    <citation type="submission" date="2006-07" db="EMBL/GenBank/DDBJ databases">
        <title>Annotation of the draft genome assembly of Chlorobium ferroxidans DSM 13031.</title>
        <authorList>
            <consortium name="US DOE Joint Genome Institute (JGI-ORNL)"/>
            <person name="Larimer F."/>
            <person name="Land M."/>
            <person name="Hauser L."/>
        </authorList>
    </citation>
    <scope>NUCLEOTIDE SEQUENCE [LARGE SCALE GENOMIC DNA]</scope>
    <source>
        <strain evidence="3 4">DSM 13031</strain>
    </source>
</reference>
<dbReference type="Pfam" id="PF00571">
    <property type="entry name" value="CBS"/>
    <property type="match status" value="1"/>
</dbReference>
<organism evidence="3 4">
    <name type="scientific">Chlorobium ferrooxidans DSM 13031</name>
    <dbReference type="NCBI Taxonomy" id="377431"/>
    <lineage>
        <taxon>Bacteria</taxon>
        <taxon>Pseudomonadati</taxon>
        <taxon>Chlorobiota</taxon>
        <taxon>Chlorobiia</taxon>
        <taxon>Chlorobiales</taxon>
        <taxon>Chlorobiaceae</taxon>
        <taxon>Chlorobium/Pelodictyon group</taxon>
        <taxon>Chlorobium</taxon>
    </lineage>
</organism>
<accession>Q0YQW6</accession>
<evidence type="ECO:0000313" key="3">
    <source>
        <dbReference type="EMBL" id="EAT58706.1"/>
    </source>
</evidence>
<evidence type="ECO:0000256" key="1">
    <source>
        <dbReference type="PROSITE-ProRule" id="PRU00703"/>
    </source>
</evidence>
<keyword evidence="1" id="KW-0129">CBS domain</keyword>
<dbReference type="Gene3D" id="3.10.580.10">
    <property type="entry name" value="CBS-domain"/>
    <property type="match status" value="1"/>
</dbReference>
<dbReference type="Proteomes" id="UP000004162">
    <property type="component" value="Unassembled WGS sequence"/>
</dbReference>
<reference evidence="3 4" key="2">
    <citation type="submission" date="2006-07" db="EMBL/GenBank/DDBJ databases">
        <title>Sequencing of the draft genome and assembly of Chlorobium ferroxidans DSM 13031.</title>
        <authorList>
            <consortium name="US DOE Joint Genome Institute (JGI-PGF)"/>
            <person name="Copeland A."/>
            <person name="Lucas S."/>
            <person name="Lapidus A."/>
            <person name="Barry K."/>
            <person name="Glavina del Rio T."/>
            <person name="Dalin E."/>
            <person name="Tice H."/>
            <person name="Bruce D."/>
            <person name="Pitluck S."/>
            <person name="Richardson P."/>
        </authorList>
    </citation>
    <scope>NUCLEOTIDE SEQUENCE [LARGE SCALE GENOMIC DNA]</scope>
    <source>
        <strain evidence="3 4">DSM 13031</strain>
    </source>
</reference>
<dbReference type="InterPro" id="IPR046342">
    <property type="entry name" value="CBS_dom_sf"/>
</dbReference>
<dbReference type="InterPro" id="IPR000644">
    <property type="entry name" value="CBS_dom"/>
</dbReference>
<proteinExistence type="predicted"/>
<dbReference type="CDD" id="cd09837">
    <property type="entry name" value="CBS_pair_chlorobiales"/>
    <property type="match status" value="1"/>
</dbReference>
<dbReference type="EMBL" id="AASE01000014">
    <property type="protein sequence ID" value="EAT58706.1"/>
    <property type="molecule type" value="Genomic_DNA"/>
</dbReference>
<keyword evidence="4" id="KW-1185">Reference proteome</keyword>
<dbReference type="AlphaFoldDB" id="Q0YQW6"/>
<name>Q0YQW6_9CHLB</name>
<dbReference type="RefSeq" id="WP_006366662.1">
    <property type="nucleotide sequence ID" value="NZ_AASE01000014.1"/>
</dbReference>
<evidence type="ECO:0000259" key="2">
    <source>
        <dbReference type="PROSITE" id="PS51371"/>
    </source>
</evidence>
<dbReference type="PROSITE" id="PS51371">
    <property type="entry name" value="CBS"/>
    <property type="match status" value="1"/>
</dbReference>
<sequence length="229" mass="25314">MLLSECIERRLDTTYPFFTDDAPASEVYARMRQGELASAPVLHEGKVCAMVTIPDLVTAVQSKKTAALSLRDLALPEQGGIGVHEHLFDIFPGALLFPGTIIPVTRDDGSYAGTIEKKVVLEKIAEVFHLGEESLTLELDVPSSGLKLSEVIASIEKNDATVLSSGLYHADSEGEGMIVTFRVLTHDWFRLVQNMGKYGYSIRYSTPLSDEGEDEMREKALEFIRLMDM</sequence>
<protein>
    <submittedName>
        <fullName evidence="3">CBS</fullName>
    </submittedName>
</protein>